<feature type="domain" description="SsuA/THI5-like" evidence="1">
    <location>
        <begin position="78"/>
        <end position="290"/>
    </location>
</feature>
<dbReference type="PANTHER" id="PTHR31528">
    <property type="entry name" value="4-AMINO-5-HYDROXYMETHYL-2-METHYLPYRIMIDINE PHOSPHATE SYNTHASE THI11-RELATED"/>
    <property type="match status" value="1"/>
</dbReference>
<organism evidence="2 3">
    <name type="scientific">Mycolicibacterium smegmatis (strain ATCC 700084 / mc(2)155)</name>
    <name type="common">Mycobacterium smegmatis</name>
    <dbReference type="NCBI Taxonomy" id="246196"/>
    <lineage>
        <taxon>Bacteria</taxon>
        <taxon>Bacillati</taxon>
        <taxon>Actinomycetota</taxon>
        <taxon>Actinomycetes</taxon>
        <taxon>Mycobacteriales</taxon>
        <taxon>Mycobacteriaceae</taxon>
        <taxon>Mycolicibacterium</taxon>
    </lineage>
</organism>
<sequence>MALVAPHRRFRNLRLTITRSRSMISIPRRAAVALASAAILALSGCGGSGTDNAESGSTEAGSGTQAATLMLNWYPYGEHAPFYYGVQEGIFAKHGIDLTIDAGQGSTKTVQAVGSDQVDFGWADTPAVLTNIDKGVKVKSTGVFLQTTPSAVQVFADSGIDTPQDLVGRTIAVSAGDAPTTTFPIYLDKVGVPEDQVTQQSLDAAGKMSAMMSGRVDGLIGFAHDQGPTIANKSGREVKYLRYSDAGLNFYSNGLIANTETISGKPELVQAMVDATSEAFAAAAADPEAAVQAMAGKDPQMPPQEVLLHQWQQTIPLLSTPATANQPPGTNAEADWTNTITTLTDAGLLETAKPAAEYWDSSFSPKPSQ</sequence>
<proteinExistence type="predicted"/>
<reference evidence="2 3" key="1">
    <citation type="journal article" date="2007" name="Genome Biol.">
        <title>Interrupted coding sequences in Mycobacterium smegmatis: authentic mutations or sequencing errors?</title>
        <authorList>
            <person name="Deshayes C."/>
            <person name="Perrodou E."/>
            <person name="Gallien S."/>
            <person name="Euphrasie D."/>
            <person name="Schaeffer C."/>
            <person name="Van-Dorsselaer A."/>
            <person name="Poch O."/>
            <person name="Lecompte O."/>
            <person name="Reyrat J.M."/>
        </authorList>
    </citation>
    <scope>NUCLEOTIDE SEQUENCE [LARGE SCALE GENOMIC DNA]</scope>
    <source>
        <strain evidence="3">ATCC 700084 / mc(2)155</strain>
    </source>
</reference>
<dbReference type="EMBL" id="CP001663">
    <property type="protein sequence ID" value="AFP39039.1"/>
    <property type="molecule type" value="Genomic_DNA"/>
</dbReference>
<evidence type="ECO:0000259" key="1">
    <source>
        <dbReference type="Pfam" id="PF09084"/>
    </source>
</evidence>
<name>I7G8Z9_MYCS2</name>
<dbReference type="Gene3D" id="3.40.190.10">
    <property type="entry name" value="Periplasmic binding protein-like II"/>
    <property type="match status" value="2"/>
</dbReference>
<dbReference type="KEGG" id="msg:MSMEI_2571"/>
<dbReference type="Proteomes" id="UP000006158">
    <property type="component" value="Chromosome"/>
</dbReference>
<dbReference type="Pfam" id="PF09084">
    <property type="entry name" value="NMT1"/>
    <property type="match status" value="1"/>
</dbReference>
<gene>
    <name evidence="2" type="ordered locus">MSMEI_2571</name>
</gene>
<dbReference type="InterPro" id="IPR015168">
    <property type="entry name" value="SsuA/THI5"/>
</dbReference>
<dbReference type="PATRIC" id="fig|246196.56.peg.2634"/>
<reference evidence="2 3" key="2">
    <citation type="journal article" date="2009" name="Genome Res.">
        <title>Ortho-proteogenomics: multiple proteomes investigation through orthology and a new MS-based protocol.</title>
        <authorList>
            <person name="Gallien S."/>
            <person name="Perrodou E."/>
            <person name="Carapito C."/>
            <person name="Deshayes C."/>
            <person name="Reyrat J.M."/>
            <person name="Van Dorsselaer A."/>
            <person name="Poch O."/>
            <person name="Schaeffer C."/>
            <person name="Lecompte O."/>
        </authorList>
    </citation>
    <scope>NUCLEOTIDE SEQUENCE [LARGE SCALE GENOMIC DNA]</scope>
    <source>
        <strain evidence="3">ATCC 700084 / mc(2)155</strain>
    </source>
</reference>
<dbReference type="SUPFAM" id="SSF53850">
    <property type="entry name" value="Periplasmic binding protein-like II"/>
    <property type="match status" value="1"/>
</dbReference>
<dbReference type="InterPro" id="IPR027939">
    <property type="entry name" value="NMT1/THI5"/>
</dbReference>
<evidence type="ECO:0000313" key="3">
    <source>
        <dbReference type="Proteomes" id="UP000006158"/>
    </source>
</evidence>
<evidence type="ECO:0000313" key="2">
    <source>
        <dbReference type="EMBL" id="AFP39039.1"/>
    </source>
</evidence>
<dbReference type="AlphaFoldDB" id="I7G8Z9"/>
<dbReference type="PANTHER" id="PTHR31528:SF15">
    <property type="entry name" value="RIBOFLAVIN-BINDING PROTEIN RIBY"/>
    <property type="match status" value="1"/>
</dbReference>
<protein>
    <submittedName>
        <fullName evidence="2">NMT1/THI5 like domain protein</fullName>
    </submittedName>
</protein>
<dbReference type="GO" id="GO:0009228">
    <property type="term" value="P:thiamine biosynthetic process"/>
    <property type="evidence" value="ECO:0007669"/>
    <property type="project" value="InterPro"/>
</dbReference>
<accession>I7G8Z9</accession>